<dbReference type="AlphaFoldDB" id="A0A1G4YT97"/>
<dbReference type="InterPro" id="IPR023346">
    <property type="entry name" value="Lysozyme-like_dom_sf"/>
</dbReference>
<comment type="caution">
    <text evidence="2">The sequence shown here is derived from an EMBL/GenBank/DDBJ whole genome shotgun (WGS) entry which is preliminary data.</text>
</comment>
<dbReference type="RefSeq" id="WP_017459215.1">
    <property type="nucleotide sequence ID" value="NZ_FMUI01000011.1"/>
</dbReference>
<name>A0A1G4YT97_9ENTR</name>
<evidence type="ECO:0000313" key="3">
    <source>
        <dbReference type="Proteomes" id="UP000183569"/>
    </source>
</evidence>
<gene>
    <name evidence="2" type="ORF">SAMN02927897_03324</name>
</gene>
<dbReference type="CDD" id="cd16892">
    <property type="entry name" value="LT_VirB1-like"/>
    <property type="match status" value="1"/>
</dbReference>
<protein>
    <submittedName>
        <fullName evidence="2">Type IV secretion system protein VirB1</fullName>
    </submittedName>
</protein>
<organism evidence="2 3">
    <name type="scientific">Kosakonia sacchari</name>
    <dbReference type="NCBI Taxonomy" id="1158459"/>
    <lineage>
        <taxon>Bacteria</taxon>
        <taxon>Pseudomonadati</taxon>
        <taxon>Pseudomonadota</taxon>
        <taxon>Gammaproteobacteria</taxon>
        <taxon>Enterobacterales</taxon>
        <taxon>Enterobacteriaceae</taxon>
        <taxon>Kosakonia</taxon>
    </lineage>
</organism>
<dbReference type="InterPro" id="IPR008258">
    <property type="entry name" value="Transglycosylase_SLT_dom_1"/>
</dbReference>
<evidence type="ECO:0000259" key="1">
    <source>
        <dbReference type="Pfam" id="PF01464"/>
    </source>
</evidence>
<dbReference type="Pfam" id="PF01464">
    <property type="entry name" value="SLT"/>
    <property type="match status" value="1"/>
</dbReference>
<feature type="domain" description="Transglycosylase SLT" evidence="1">
    <location>
        <begin position="10"/>
        <end position="146"/>
    </location>
</feature>
<dbReference type="Gene3D" id="1.10.530.10">
    <property type="match status" value="1"/>
</dbReference>
<reference evidence="2 3" key="1">
    <citation type="submission" date="2016-10" db="EMBL/GenBank/DDBJ databases">
        <authorList>
            <person name="Varghese N."/>
            <person name="Submissions S."/>
        </authorList>
    </citation>
    <scope>NUCLEOTIDE SEQUENCE [LARGE SCALE GENOMIC DNA]</scope>
    <source>
        <strain evidence="2 3">CGMCC 1.12102</strain>
    </source>
</reference>
<sequence length="212" mass="23365">MLSSTAFLAAATQCAASIHPSTAYDIASVESGFNPYAIAEILPQKERAPGSPGVISHQPTSREAAINITKRIAANGRRYSVGLMQITSTNFRHYGVTAEELFNPCVNLSVFERILTDCYRRGGSLKRALSCYYSGNFKSGQQPETAFKQTSYVQRIGYVVPSTHEELKRDTAVIQYPAAILRGDLTNKYPPVLPSAQYPNIVIRGDFSYEEK</sequence>
<accession>A0A1G4YT97</accession>
<dbReference type="GeneID" id="23845570"/>
<dbReference type="SUPFAM" id="SSF53955">
    <property type="entry name" value="Lysozyme-like"/>
    <property type="match status" value="1"/>
</dbReference>
<dbReference type="EMBL" id="FMUI01000011">
    <property type="protein sequence ID" value="SCX56591.1"/>
    <property type="molecule type" value="Genomic_DNA"/>
</dbReference>
<proteinExistence type="predicted"/>
<evidence type="ECO:0000313" key="2">
    <source>
        <dbReference type="EMBL" id="SCX56591.1"/>
    </source>
</evidence>
<dbReference type="Proteomes" id="UP000183569">
    <property type="component" value="Unassembled WGS sequence"/>
</dbReference>